<name>A0ACD4NL89_9HYPH</name>
<sequence length="182" mass="19341">MLAGDLARDVARRRHRFLGCGHRCGRTLLVASERVSGLRSFANRTLQAVELSRGLLNAVGFSDELRSCDDGLAGHGSSTQKAGQLQLGASRNWERALATGGHSMGLTKEDEDLDCCIAALHAAKLARSYYGASEGSVRAIAEVVTMLGGLKDEGHQSPPIRLAIARALHHSYVGPLPTTPEA</sequence>
<protein>
    <submittedName>
        <fullName evidence="1">Uncharacterized protein</fullName>
    </submittedName>
</protein>
<evidence type="ECO:0000313" key="1">
    <source>
        <dbReference type="EMBL" id="WAJ27533.1"/>
    </source>
</evidence>
<reference evidence="1" key="1">
    <citation type="submission" date="2022-11" db="EMBL/GenBank/DDBJ databases">
        <title>beta-Carotene-producing bacterium, Jeongeuplla avenae sp. nov., alleviates the salt stress of Arabidopsis seedlings.</title>
        <authorList>
            <person name="Jiang L."/>
            <person name="Lee J."/>
        </authorList>
    </citation>
    <scope>NUCLEOTIDE SEQUENCE</scope>
    <source>
        <strain evidence="1">DY_R2A_6</strain>
    </source>
</reference>
<gene>
    <name evidence="1" type="ORF">OXU80_22230</name>
</gene>
<organism evidence="1 2">
    <name type="scientific">Antarcticirhabdus aurantiaca</name>
    <dbReference type="NCBI Taxonomy" id="2606717"/>
    <lineage>
        <taxon>Bacteria</taxon>
        <taxon>Pseudomonadati</taxon>
        <taxon>Pseudomonadota</taxon>
        <taxon>Alphaproteobacteria</taxon>
        <taxon>Hyphomicrobiales</taxon>
        <taxon>Aurantimonadaceae</taxon>
        <taxon>Antarcticirhabdus</taxon>
    </lineage>
</organism>
<dbReference type="EMBL" id="CP113520">
    <property type="protein sequence ID" value="WAJ27533.1"/>
    <property type="molecule type" value="Genomic_DNA"/>
</dbReference>
<keyword evidence="2" id="KW-1185">Reference proteome</keyword>
<proteinExistence type="predicted"/>
<dbReference type="Proteomes" id="UP001163223">
    <property type="component" value="Chromosome"/>
</dbReference>
<accession>A0ACD4NL89</accession>
<evidence type="ECO:0000313" key="2">
    <source>
        <dbReference type="Proteomes" id="UP001163223"/>
    </source>
</evidence>